<sequence>MGVVKRKSPVFSFIRYVLVVIVVCWALFLLYWGVVTSLKPPAETFTISGISIPFVQFKPTAENWRIELSTRESRSALLNSIIVAIAATAIALSLGLPAGYALARFQFRRVKNRDLTVWFLSQRVLPPVAVVIPFFLIMRSLHLLDHVLGLILINATFTLPFAVVIMRQTFQELPIELEEAAAVDGCSDFDAFWKISLPLAVPTLVAVAAICVAFTWNEFLFALSISSLKAKTFPVYLAGAEDTRGVQFWFIATRTILAMGPPVVLALFIQKYIVRGLTFGAVKG</sequence>
<dbReference type="PROSITE" id="PS50928">
    <property type="entry name" value="ABC_TM1"/>
    <property type="match status" value="1"/>
</dbReference>
<evidence type="ECO:0000256" key="4">
    <source>
        <dbReference type="ARBA" id="ARBA00022692"/>
    </source>
</evidence>
<keyword evidence="3" id="KW-1003">Cell membrane</keyword>
<protein>
    <submittedName>
        <fullName evidence="9">Trehalose transport system permease protein SugB</fullName>
    </submittedName>
</protein>
<feature type="transmembrane region" description="Helical" evidence="7">
    <location>
        <begin position="248"/>
        <end position="269"/>
    </location>
</feature>
<keyword evidence="5 7" id="KW-1133">Transmembrane helix</keyword>
<comment type="caution">
    <text evidence="9">The sequence shown here is derived from an EMBL/GenBank/DDBJ whole genome shotgun (WGS) entry which is preliminary data.</text>
</comment>
<comment type="similarity">
    <text evidence="7">Belongs to the binding-protein-dependent transport system permease family.</text>
</comment>
<dbReference type="GO" id="GO:0055085">
    <property type="term" value="P:transmembrane transport"/>
    <property type="evidence" value="ECO:0007669"/>
    <property type="project" value="InterPro"/>
</dbReference>
<keyword evidence="2 7" id="KW-0813">Transport</keyword>
<dbReference type="Pfam" id="PF00528">
    <property type="entry name" value="BPD_transp_1"/>
    <property type="match status" value="1"/>
</dbReference>
<dbReference type="AlphaFoldDB" id="A0A1V5SKZ7"/>
<dbReference type="SUPFAM" id="SSF161098">
    <property type="entry name" value="MetI-like"/>
    <property type="match status" value="1"/>
</dbReference>
<evidence type="ECO:0000256" key="1">
    <source>
        <dbReference type="ARBA" id="ARBA00004651"/>
    </source>
</evidence>
<dbReference type="InterPro" id="IPR050901">
    <property type="entry name" value="BP-dep_ABC_trans_perm"/>
</dbReference>
<dbReference type="Proteomes" id="UP000485569">
    <property type="component" value="Unassembled WGS sequence"/>
</dbReference>
<evidence type="ECO:0000256" key="3">
    <source>
        <dbReference type="ARBA" id="ARBA00022475"/>
    </source>
</evidence>
<evidence type="ECO:0000256" key="2">
    <source>
        <dbReference type="ARBA" id="ARBA00022448"/>
    </source>
</evidence>
<dbReference type="Gene3D" id="1.10.3720.10">
    <property type="entry name" value="MetI-like"/>
    <property type="match status" value="1"/>
</dbReference>
<proteinExistence type="inferred from homology"/>
<dbReference type="EMBL" id="MWBQ01000203">
    <property type="protein sequence ID" value="OQA54632.1"/>
    <property type="molecule type" value="Genomic_DNA"/>
</dbReference>
<evidence type="ECO:0000256" key="7">
    <source>
        <dbReference type="RuleBase" id="RU363032"/>
    </source>
</evidence>
<evidence type="ECO:0000256" key="5">
    <source>
        <dbReference type="ARBA" id="ARBA00022989"/>
    </source>
</evidence>
<dbReference type="InterPro" id="IPR035906">
    <property type="entry name" value="MetI-like_sf"/>
</dbReference>
<dbReference type="PANTHER" id="PTHR32243">
    <property type="entry name" value="MALTOSE TRANSPORT SYSTEM PERMEASE-RELATED"/>
    <property type="match status" value="1"/>
</dbReference>
<evidence type="ECO:0000256" key="6">
    <source>
        <dbReference type="ARBA" id="ARBA00023136"/>
    </source>
</evidence>
<dbReference type="InterPro" id="IPR000515">
    <property type="entry name" value="MetI-like"/>
</dbReference>
<feature type="transmembrane region" description="Helical" evidence="7">
    <location>
        <begin position="124"/>
        <end position="141"/>
    </location>
</feature>
<feature type="domain" description="ABC transmembrane type-1" evidence="8">
    <location>
        <begin position="77"/>
        <end position="269"/>
    </location>
</feature>
<evidence type="ECO:0000259" key="8">
    <source>
        <dbReference type="PROSITE" id="PS50928"/>
    </source>
</evidence>
<accession>A0A1V5SKZ7</accession>
<gene>
    <name evidence="9" type="primary">sugB_16</name>
    <name evidence="9" type="ORF">BWY41_01967</name>
</gene>
<name>A0A1V5SKZ7_9BACT</name>
<evidence type="ECO:0000313" key="9">
    <source>
        <dbReference type="EMBL" id="OQA54632.1"/>
    </source>
</evidence>
<organism evidence="9">
    <name type="scientific">Candidatus Atribacter allofermentans</name>
    <dbReference type="NCBI Taxonomy" id="1852833"/>
    <lineage>
        <taxon>Bacteria</taxon>
        <taxon>Pseudomonadati</taxon>
        <taxon>Atribacterota</taxon>
        <taxon>Atribacteria</taxon>
        <taxon>Atribacterales</taxon>
        <taxon>Atribacteraceae</taxon>
        <taxon>Atribacter</taxon>
    </lineage>
</organism>
<keyword evidence="4 7" id="KW-0812">Transmembrane</keyword>
<dbReference type="CDD" id="cd06261">
    <property type="entry name" value="TM_PBP2"/>
    <property type="match status" value="1"/>
</dbReference>
<feature type="transmembrane region" description="Helical" evidence="7">
    <location>
        <begin position="81"/>
        <end position="103"/>
    </location>
</feature>
<dbReference type="GO" id="GO:0005886">
    <property type="term" value="C:plasma membrane"/>
    <property type="evidence" value="ECO:0007669"/>
    <property type="project" value="UniProtKB-SubCell"/>
</dbReference>
<comment type="subcellular location">
    <subcellularLocation>
        <location evidence="1 7">Cell membrane</location>
        <topology evidence="1 7">Multi-pass membrane protein</topology>
    </subcellularLocation>
</comment>
<dbReference type="PANTHER" id="PTHR32243:SF18">
    <property type="entry name" value="INNER MEMBRANE ABC TRANSPORTER PERMEASE PROTEIN YCJP"/>
    <property type="match status" value="1"/>
</dbReference>
<feature type="transmembrane region" description="Helical" evidence="7">
    <location>
        <begin position="12"/>
        <end position="34"/>
    </location>
</feature>
<keyword evidence="6 7" id="KW-0472">Membrane</keyword>
<reference evidence="9" key="1">
    <citation type="submission" date="2017-02" db="EMBL/GenBank/DDBJ databases">
        <title>Delving into the versatile metabolic prowess of the omnipresent phylum Bacteroidetes.</title>
        <authorList>
            <person name="Nobu M.K."/>
            <person name="Mei R."/>
            <person name="Narihiro T."/>
            <person name="Kuroda K."/>
            <person name="Liu W.-T."/>
        </authorList>
    </citation>
    <scope>NUCLEOTIDE SEQUENCE</scope>
    <source>
        <strain evidence="9">ADurb.Bin276</strain>
    </source>
</reference>
<feature type="transmembrane region" description="Helical" evidence="7">
    <location>
        <begin position="147"/>
        <end position="166"/>
    </location>
</feature>
<feature type="transmembrane region" description="Helical" evidence="7">
    <location>
        <begin position="204"/>
        <end position="228"/>
    </location>
</feature>